<dbReference type="NCBIfam" id="TIGR02548">
    <property type="entry name" value="casB_cse2"/>
    <property type="match status" value="1"/>
</dbReference>
<dbReference type="Gene3D" id="1.10.520.40">
    <property type="entry name" value="CRISPR-associated protein Cse2"/>
    <property type="match status" value="1"/>
</dbReference>
<gene>
    <name evidence="1" type="ORF">EV216_13419</name>
</gene>
<comment type="caution">
    <text evidence="1">The sequence shown here is derived from an EMBL/GenBank/DDBJ whole genome shotgun (WGS) entry which is preliminary data.</text>
</comment>
<accession>A0A4R1YIY4</accession>
<dbReference type="RefSeq" id="WP_132696696.1">
    <property type="nucleotide sequence ID" value="NZ_SLVM01000034.1"/>
</dbReference>
<dbReference type="EMBL" id="SLVM01000034">
    <property type="protein sequence ID" value="TCM76391.1"/>
    <property type="molecule type" value="Genomic_DNA"/>
</dbReference>
<sequence>MSDDGKTPGGIVLGWWSTHIGARDSAAARALAARLRRAAPMAVLCEPAVQDLARALGIGPGRAGDIVRLAGLLAEVREHDGAPLARRLGGAEPILSHLRFQRLMRAEGDELTALLRRAIAMADRRCNVAALAGDLLHWEAARPRWCFHYFGADAPRDELKETIE</sequence>
<proteinExistence type="predicted"/>
<protein>
    <submittedName>
        <fullName evidence="1">CRISPR system Cascade subunit CasB</fullName>
    </submittedName>
</protein>
<evidence type="ECO:0000313" key="1">
    <source>
        <dbReference type="EMBL" id="TCM76391.1"/>
    </source>
</evidence>
<reference evidence="1 2" key="1">
    <citation type="submission" date="2019-03" db="EMBL/GenBank/DDBJ databases">
        <title>Genomic Encyclopedia of Type Strains, Phase IV (KMG-IV): sequencing the most valuable type-strain genomes for metagenomic binning, comparative biology and taxonomic classification.</title>
        <authorList>
            <person name="Goeker M."/>
        </authorList>
    </citation>
    <scope>NUCLEOTIDE SEQUENCE [LARGE SCALE GENOMIC DNA]</scope>
    <source>
        <strain evidence="1 2">DSM 21153</strain>
    </source>
</reference>
<keyword evidence="2" id="KW-1185">Reference proteome</keyword>
<dbReference type="InterPro" id="IPR013382">
    <property type="entry name" value="CRISPR-assoc_prot_Cse2"/>
</dbReference>
<dbReference type="Proteomes" id="UP000295277">
    <property type="component" value="Unassembled WGS sequence"/>
</dbReference>
<organism evidence="1 2">
    <name type="scientific">Rhodovulum steppense</name>
    <dbReference type="NCBI Taxonomy" id="540251"/>
    <lineage>
        <taxon>Bacteria</taxon>
        <taxon>Pseudomonadati</taxon>
        <taxon>Pseudomonadota</taxon>
        <taxon>Alphaproteobacteria</taxon>
        <taxon>Rhodobacterales</taxon>
        <taxon>Paracoccaceae</taxon>
        <taxon>Rhodovulum</taxon>
    </lineage>
</organism>
<dbReference type="OrthoDB" id="7279660at2"/>
<dbReference type="AlphaFoldDB" id="A0A4R1YIY4"/>
<evidence type="ECO:0000313" key="2">
    <source>
        <dbReference type="Proteomes" id="UP000295277"/>
    </source>
</evidence>
<name>A0A4R1YIY4_9RHOB</name>
<dbReference type="Pfam" id="PF09485">
    <property type="entry name" value="CRISPR_Cse2"/>
    <property type="match status" value="1"/>
</dbReference>
<dbReference type="InterPro" id="IPR038287">
    <property type="entry name" value="Cse2_sf"/>
</dbReference>